<sequence>MQLIKFISFAALILGVAATPTPEISVRDGPTSLPKEAIPAGAKVFGLPESEPEPGLDPRSIFKRDDCDGSGLCHGSTSGGACTAATNAYVDDAWYCGYTSRVSDHCTAIFTCTNYHGVCWAGRFLKQQFREIYTHLRCGVCGSRYFDSNNCRATYNYCRSCSSVG</sequence>
<evidence type="ECO:0000256" key="1">
    <source>
        <dbReference type="SAM" id="SignalP"/>
    </source>
</evidence>
<dbReference type="EMBL" id="ML120388">
    <property type="protein sequence ID" value="RPA99406.1"/>
    <property type="molecule type" value="Genomic_DNA"/>
</dbReference>
<protein>
    <submittedName>
        <fullName evidence="2">Uncharacterized protein</fullName>
    </submittedName>
</protein>
<proteinExistence type="predicted"/>
<reference evidence="2 3" key="1">
    <citation type="journal article" date="2018" name="Nat. Ecol. Evol.">
        <title>Pezizomycetes genomes reveal the molecular basis of ectomycorrhizal truffle lifestyle.</title>
        <authorList>
            <person name="Murat C."/>
            <person name="Payen T."/>
            <person name="Noel B."/>
            <person name="Kuo A."/>
            <person name="Morin E."/>
            <person name="Chen J."/>
            <person name="Kohler A."/>
            <person name="Krizsan K."/>
            <person name="Balestrini R."/>
            <person name="Da Silva C."/>
            <person name="Montanini B."/>
            <person name="Hainaut M."/>
            <person name="Levati E."/>
            <person name="Barry K.W."/>
            <person name="Belfiori B."/>
            <person name="Cichocki N."/>
            <person name="Clum A."/>
            <person name="Dockter R.B."/>
            <person name="Fauchery L."/>
            <person name="Guy J."/>
            <person name="Iotti M."/>
            <person name="Le Tacon F."/>
            <person name="Lindquist E.A."/>
            <person name="Lipzen A."/>
            <person name="Malagnac F."/>
            <person name="Mello A."/>
            <person name="Molinier V."/>
            <person name="Miyauchi S."/>
            <person name="Poulain J."/>
            <person name="Riccioni C."/>
            <person name="Rubini A."/>
            <person name="Sitrit Y."/>
            <person name="Splivallo R."/>
            <person name="Traeger S."/>
            <person name="Wang M."/>
            <person name="Zifcakova L."/>
            <person name="Wipf D."/>
            <person name="Zambonelli A."/>
            <person name="Paolocci F."/>
            <person name="Nowrousian M."/>
            <person name="Ottonello S."/>
            <person name="Baldrian P."/>
            <person name="Spatafora J.W."/>
            <person name="Henrissat B."/>
            <person name="Nagy L.G."/>
            <person name="Aury J.M."/>
            <person name="Wincker P."/>
            <person name="Grigoriev I.V."/>
            <person name="Bonfante P."/>
            <person name="Martin F.M."/>
        </authorList>
    </citation>
    <scope>NUCLEOTIDE SEQUENCE [LARGE SCALE GENOMIC DNA]</scope>
    <source>
        <strain evidence="2 3">120613-1</strain>
    </source>
</reference>
<dbReference type="AlphaFoldDB" id="A0A3N4JML7"/>
<feature type="signal peptide" evidence="1">
    <location>
        <begin position="1"/>
        <end position="18"/>
    </location>
</feature>
<gene>
    <name evidence="2" type="ORF">L873DRAFT_1806964</name>
</gene>
<name>A0A3N4JML7_9PEZI</name>
<dbReference type="Pfam" id="PF15474">
    <property type="entry name" value="MU117"/>
    <property type="match status" value="1"/>
</dbReference>
<dbReference type="Proteomes" id="UP000276215">
    <property type="component" value="Unassembled WGS sequence"/>
</dbReference>
<dbReference type="OrthoDB" id="3886018at2759"/>
<keyword evidence="3" id="KW-1185">Reference proteome</keyword>
<organism evidence="2 3">
    <name type="scientific">Choiromyces venosus 120613-1</name>
    <dbReference type="NCBI Taxonomy" id="1336337"/>
    <lineage>
        <taxon>Eukaryota</taxon>
        <taxon>Fungi</taxon>
        <taxon>Dikarya</taxon>
        <taxon>Ascomycota</taxon>
        <taxon>Pezizomycotina</taxon>
        <taxon>Pezizomycetes</taxon>
        <taxon>Pezizales</taxon>
        <taxon>Tuberaceae</taxon>
        <taxon>Choiromyces</taxon>
    </lineage>
</organism>
<evidence type="ECO:0000313" key="3">
    <source>
        <dbReference type="Proteomes" id="UP000276215"/>
    </source>
</evidence>
<evidence type="ECO:0000313" key="2">
    <source>
        <dbReference type="EMBL" id="RPA99406.1"/>
    </source>
</evidence>
<feature type="chain" id="PRO_5018072099" evidence="1">
    <location>
        <begin position="19"/>
        <end position="165"/>
    </location>
</feature>
<keyword evidence="1" id="KW-0732">Signal</keyword>
<accession>A0A3N4JML7</accession>
<dbReference type="InterPro" id="IPR029167">
    <property type="entry name" value="Mug117"/>
</dbReference>